<evidence type="ECO:0000259" key="11">
    <source>
        <dbReference type="PROSITE" id="PS50110"/>
    </source>
</evidence>
<evidence type="ECO:0000256" key="2">
    <source>
        <dbReference type="ARBA" id="ARBA00022475"/>
    </source>
</evidence>
<keyword evidence="4" id="KW-0812">Transmembrane</keyword>
<keyword evidence="6" id="KW-0067">ATP-binding</keyword>
<evidence type="ECO:0000256" key="7">
    <source>
        <dbReference type="ARBA" id="ARBA00022989"/>
    </source>
</evidence>
<dbReference type="GO" id="GO:0000160">
    <property type="term" value="P:phosphorelay signal transduction system"/>
    <property type="evidence" value="ECO:0007669"/>
    <property type="project" value="UniProtKB-KW"/>
</dbReference>
<name>A0A850GXX0_9SPHN</name>
<dbReference type="PANTHER" id="PTHR45339:SF1">
    <property type="entry name" value="HYBRID SIGNAL TRANSDUCTION HISTIDINE KINASE J"/>
    <property type="match status" value="1"/>
</dbReference>
<evidence type="ECO:0000313" key="13">
    <source>
        <dbReference type="Proteomes" id="UP000561438"/>
    </source>
</evidence>
<dbReference type="Gene3D" id="3.40.50.2300">
    <property type="match status" value="1"/>
</dbReference>
<dbReference type="CDD" id="cd17546">
    <property type="entry name" value="REC_hyHK_CKI1_RcsC-like"/>
    <property type="match status" value="1"/>
</dbReference>
<protein>
    <submittedName>
        <fullName evidence="12">Response regulator</fullName>
    </submittedName>
</protein>
<reference evidence="12 13" key="1">
    <citation type="submission" date="2020-06" db="EMBL/GenBank/DDBJ databases">
        <title>Altererythrobacter sp. HHU K3-1.</title>
        <authorList>
            <person name="Zhang D."/>
            <person name="Xue H."/>
        </authorList>
    </citation>
    <scope>NUCLEOTIDE SEQUENCE [LARGE SCALE GENOMIC DNA]</scope>
    <source>
        <strain evidence="12 13">HHU K3-1</strain>
    </source>
</reference>
<comment type="subcellular location">
    <subcellularLocation>
        <location evidence="1">Cell membrane</location>
        <topology evidence="1">Multi-pass membrane protein</topology>
    </subcellularLocation>
</comment>
<sequence>MDMSAPIPAQRERATGVAAPARILLAEDHAISGEIITMMGRHLGVTIDHAQDGLEALGRIRKAARSRKPYSLLLLDAMMPILGGVEVTVRLRAEGFTAEELPIVAVTAAASSDEVKSYLAAGMQAYIGKPVSMSDLARTLGVWAPETLVSPVLRPNPDLLKRYEERKHETLQKIADAVDSGDISEPTITEIRDMLHKLAGTAGNFGDPGLSEKSAHCGANLIDCNPAELTGILSKFAQALEQ</sequence>
<dbReference type="PANTHER" id="PTHR45339">
    <property type="entry name" value="HYBRID SIGNAL TRANSDUCTION HISTIDINE KINASE J"/>
    <property type="match status" value="1"/>
</dbReference>
<evidence type="ECO:0000313" key="12">
    <source>
        <dbReference type="EMBL" id="NVD44444.1"/>
    </source>
</evidence>
<dbReference type="Proteomes" id="UP000561438">
    <property type="component" value="Unassembled WGS sequence"/>
</dbReference>
<keyword evidence="2" id="KW-1003">Cell membrane</keyword>
<proteinExistence type="predicted"/>
<dbReference type="SUPFAM" id="SSF52172">
    <property type="entry name" value="CheY-like"/>
    <property type="match status" value="1"/>
</dbReference>
<evidence type="ECO:0000256" key="5">
    <source>
        <dbReference type="ARBA" id="ARBA00022741"/>
    </source>
</evidence>
<dbReference type="GO" id="GO:0005524">
    <property type="term" value="F:ATP binding"/>
    <property type="evidence" value="ECO:0007669"/>
    <property type="project" value="UniProtKB-KW"/>
</dbReference>
<dbReference type="InterPro" id="IPR001789">
    <property type="entry name" value="Sig_transdc_resp-reg_receiver"/>
</dbReference>
<evidence type="ECO:0000256" key="10">
    <source>
        <dbReference type="PROSITE-ProRule" id="PRU00169"/>
    </source>
</evidence>
<keyword evidence="8" id="KW-0902">Two-component regulatory system</keyword>
<evidence type="ECO:0000256" key="4">
    <source>
        <dbReference type="ARBA" id="ARBA00022692"/>
    </source>
</evidence>
<dbReference type="SUPFAM" id="SSF47226">
    <property type="entry name" value="Histidine-containing phosphotransfer domain, HPT domain"/>
    <property type="match status" value="1"/>
</dbReference>
<keyword evidence="9" id="KW-0472">Membrane</keyword>
<evidence type="ECO:0000256" key="3">
    <source>
        <dbReference type="ARBA" id="ARBA00022553"/>
    </source>
</evidence>
<dbReference type="PROSITE" id="PS50110">
    <property type="entry name" value="RESPONSE_REGULATORY"/>
    <property type="match status" value="1"/>
</dbReference>
<accession>A0A850GXX0</accession>
<dbReference type="SMART" id="SM00448">
    <property type="entry name" value="REC"/>
    <property type="match status" value="1"/>
</dbReference>
<organism evidence="12 13">
    <name type="scientific">Qipengyuania atrilutea</name>
    <dbReference type="NCBI Taxonomy" id="2744473"/>
    <lineage>
        <taxon>Bacteria</taxon>
        <taxon>Pseudomonadati</taxon>
        <taxon>Pseudomonadota</taxon>
        <taxon>Alphaproteobacteria</taxon>
        <taxon>Sphingomonadales</taxon>
        <taxon>Erythrobacteraceae</taxon>
        <taxon>Qipengyuania</taxon>
    </lineage>
</organism>
<comment type="caution">
    <text evidence="12">The sequence shown here is derived from an EMBL/GenBank/DDBJ whole genome shotgun (WGS) entry which is preliminary data.</text>
</comment>
<keyword evidence="3 10" id="KW-0597">Phosphoprotein</keyword>
<dbReference type="RefSeq" id="WP_176266778.1">
    <property type="nucleotide sequence ID" value="NZ_JABWGV010000002.1"/>
</dbReference>
<keyword evidence="13" id="KW-1185">Reference proteome</keyword>
<feature type="domain" description="Response regulatory" evidence="11">
    <location>
        <begin position="22"/>
        <end position="144"/>
    </location>
</feature>
<gene>
    <name evidence="12" type="ORF">HUV48_05365</name>
</gene>
<evidence type="ECO:0000256" key="1">
    <source>
        <dbReference type="ARBA" id="ARBA00004651"/>
    </source>
</evidence>
<dbReference type="Pfam" id="PF00072">
    <property type="entry name" value="Response_reg"/>
    <property type="match status" value="1"/>
</dbReference>
<feature type="modified residue" description="4-aspartylphosphate" evidence="10">
    <location>
        <position position="76"/>
    </location>
</feature>
<keyword evidence="5" id="KW-0547">Nucleotide-binding</keyword>
<dbReference type="EMBL" id="JABWGV010000002">
    <property type="protein sequence ID" value="NVD44444.1"/>
    <property type="molecule type" value="Genomic_DNA"/>
</dbReference>
<dbReference type="InterPro" id="IPR011006">
    <property type="entry name" value="CheY-like_superfamily"/>
</dbReference>
<dbReference type="AlphaFoldDB" id="A0A850GXX0"/>
<dbReference type="InterPro" id="IPR036641">
    <property type="entry name" value="HPT_dom_sf"/>
</dbReference>
<keyword evidence="7" id="KW-1133">Transmembrane helix</keyword>
<dbReference type="GO" id="GO:0005886">
    <property type="term" value="C:plasma membrane"/>
    <property type="evidence" value="ECO:0007669"/>
    <property type="project" value="UniProtKB-SubCell"/>
</dbReference>
<evidence type="ECO:0000256" key="8">
    <source>
        <dbReference type="ARBA" id="ARBA00023012"/>
    </source>
</evidence>
<evidence type="ECO:0000256" key="6">
    <source>
        <dbReference type="ARBA" id="ARBA00022840"/>
    </source>
</evidence>
<evidence type="ECO:0000256" key="9">
    <source>
        <dbReference type="ARBA" id="ARBA00023136"/>
    </source>
</evidence>